<evidence type="ECO:0000256" key="1">
    <source>
        <dbReference type="SAM" id="SignalP"/>
    </source>
</evidence>
<reference evidence="2 3" key="1">
    <citation type="submission" date="2017-10" db="EMBL/GenBank/DDBJ databases">
        <title>Novel microbial diversity and functional potential in the marine mammal oral microbiome.</title>
        <authorList>
            <person name="Dudek N.K."/>
            <person name="Sun C.L."/>
            <person name="Burstein D."/>
            <person name="Kantor R.S."/>
            <person name="Aliaga Goltsman D.S."/>
            <person name="Bik E.M."/>
            <person name="Thomas B.C."/>
            <person name="Banfield J.F."/>
            <person name="Relman D.A."/>
        </authorList>
    </citation>
    <scope>NUCLEOTIDE SEQUENCE [LARGE SCALE GENOMIC DNA]</scope>
    <source>
        <strain evidence="2">DOLJORAL78_47_16</strain>
    </source>
</reference>
<name>A0A2G6K9K8_9BACT</name>
<protein>
    <recommendedName>
        <fullName evidence="4">DUF3352 domain-containing protein</fullName>
    </recommendedName>
</protein>
<proteinExistence type="predicted"/>
<dbReference type="EMBL" id="PDSK01000133">
    <property type="protein sequence ID" value="PIE31672.1"/>
    <property type="molecule type" value="Genomic_DNA"/>
</dbReference>
<organism evidence="2 3">
    <name type="scientific">candidate division KSB3 bacterium</name>
    <dbReference type="NCBI Taxonomy" id="2044937"/>
    <lineage>
        <taxon>Bacteria</taxon>
        <taxon>candidate division KSB3</taxon>
    </lineage>
</organism>
<comment type="caution">
    <text evidence="2">The sequence shown here is derived from an EMBL/GenBank/DDBJ whole genome shotgun (WGS) entry which is preliminary data.</text>
</comment>
<dbReference type="AlphaFoldDB" id="A0A2G6K9K8"/>
<sequence>MMKKMTIMHLCFLVVYGCSCLTAYGQHDTHTLFPERLLPDTTMAVWVSPHFAPALQHAAEAVPVDYEASAVSELLASFDQLFQRNFTLSLSDLASVCSKTVAVALLDLRPPDRPEQFWPIPEFVLLVDIQGVSDTLTTILETHIIPSLQSQVPGIEVRRNVTHGITSYTFSHGKTQYTCLLTERLLALGGSPESVEQLISRLPDAFAASSDQSEHLSLFHSETYRIPREKIFRHEHDSRLYVDVQSIWRTLRPFIRQRCFSSQHPENQFLFQLLELYELTTFSWQVSFTETGGRERFFWTVASQEEPLEQSFSLLSGFLGRGNGILTSDLIVPGKVLFYEASRVDVLQIWRHLNLLINMFLSVQQQEQFQRHITMIERYIGLDVEQELLSSFGQEMAIACLESTLPGQRNTFLSTENFPCALFLQVNDQDTVQQALQRLATRVPQSPVILDIGIPGSFEPLHLYAAFVRDFLVFSASRSTLQHILRVAEQGGSLASAPDYRTLSSSFSLKGYARGYINLPSLFQRLPDRSIFRANRPPEQGMMWRTTSEDGGFLTESFSPFGGVLVGAAAFWFGLME</sequence>
<evidence type="ECO:0008006" key="4">
    <source>
        <dbReference type="Google" id="ProtNLM"/>
    </source>
</evidence>
<dbReference type="InterPro" id="IPR021787">
    <property type="entry name" value="DUF3352"/>
</dbReference>
<accession>A0A2G6K9K8</accession>
<dbReference type="PROSITE" id="PS51257">
    <property type="entry name" value="PROKAR_LIPOPROTEIN"/>
    <property type="match status" value="1"/>
</dbReference>
<feature type="signal peptide" evidence="1">
    <location>
        <begin position="1"/>
        <end position="23"/>
    </location>
</feature>
<evidence type="ECO:0000313" key="3">
    <source>
        <dbReference type="Proteomes" id="UP000230821"/>
    </source>
</evidence>
<dbReference type="Proteomes" id="UP000230821">
    <property type="component" value="Unassembled WGS sequence"/>
</dbReference>
<evidence type="ECO:0000313" key="2">
    <source>
        <dbReference type="EMBL" id="PIE31672.1"/>
    </source>
</evidence>
<feature type="chain" id="PRO_5013882583" description="DUF3352 domain-containing protein" evidence="1">
    <location>
        <begin position="24"/>
        <end position="577"/>
    </location>
</feature>
<dbReference type="Pfam" id="PF11832">
    <property type="entry name" value="DUF3352"/>
    <property type="match status" value="1"/>
</dbReference>
<gene>
    <name evidence="2" type="ORF">CSA56_17625</name>
</gene>
<keyword evidence="1" id="KW-0732">Signal</keyword>